<protein>
    <submittedName>
        <fullName evidence="2">Helitron helicase-like protein</fullName>
    </submittedName>
</protein>
<accession>A0A9K3PSI5</accession>
<dbReference type="GO" id="GO:0004386">
    <property type="term" value="F:helicase activity"/>
    <property type="evidence" value="ECO:0007669"/>
    <property type="project" value="UniProtKB-KW"/>
</dbReference>
<keyword evidence="2" id="KW-0067">ATP-binding</keyword>
<reference evidence="2" key="2">
    <citation type="submission" date="2021-04" db="EMBL/GenBank/DDBJ databases">
        <authorList>
            <person name="Podell S."/>
        </authorList>
    </citation>
    <scope>NUCLEOTIDE SEQUENCE</scope>
    <source>
        <strain evidence="2">Hildebrandi</strain>
    </source>
</reference>
<organism evidence="2 3">
    <name type="scientific">Nitzschia inconspicua</name>
    <dbReference type="NCBI Taxonomy" id="303405"/>
    <lineage>
        <taxon>Eukaryota</taxon>
        <taxon>Sar</taxon>
        <taxon>Stramenopiles</taxon>
        <taxon>Ochrophyta</taxon>
        <taxon>Bacillariophyta</taxon>
        <taxon>Bacillariophyceae</taxon>
        <taxon>Bacillariophycidae</taxon>
        <taxon>Bacillariales</taxon>
        <taxon>Bacillariaceae</taxon>
        <taxon>Nitzschia</taxon>
    </lineage>
</organism>
<name>A0A9K3PSI5_9STRA</name>
<evidence type="ECO:0000313" key="3">
    <source>
        <dbReference type="Proteomes" id="UP000693970"/>
    </source>
</evidence>
<reference evidence="2" key="1">
    <citation type="journal article" date="2021" name="Sci. Rep.">
        <title>Diploid genomic architecture of Nitzschia inconspicua, an elite biomass production diatom.</title>
        <authorList>
            <person name="Oliver A."/>
            <person name="Podell S."/>
            <person name="Pinowska A."/>
            <person name="Traller J.C."/>
            <person name="Smith S.R."/>
            <person name="McClure R."/>
            <person name="Beliaev A."/>
            <person name="Bohutskyi P."/>
            <person name="Hill E.A."/>
            <person name="Rabines A."/>
            <person name="Zheng H."/>
            <person name="Allen L.Z."/>
            <person name="Kuo A."/>
            <person name="Grigoriev I.V."/>
            <person name="Allen A.E."/>
            <person name="Hazlebeck D."/>
            <person name="Allen E.E."/>
        </authorList>
    </citation>
    <scope>NUCLEOTIDE SEQUENCE</scope>
    <source>
        <strain evidence="2">Hildebrandi</strain>
    </source>
</reference>
<evidence type="ECO:0000259" key="1">
    <source>
        <dbReference type="Pfam" id="PF14214"/>
    </source>
</evidence>
<sequence length="195" mass="22150">MFAMVASLGLPCVFFTISPEDGVNFRIRVLSKGEKGSECPPGLGLDEEIYRQSLMEGEKIRIEYPGLCAVDFENVIAIVVEYILGWDTRNKCSKSDYGCFGDLDGWTYAVEEQERKTLHAHFLLWISGWNDIVRDLGTREGRERYEKDVCKYVEKMMSTYMFGMNPKLLPNVCHPNCTCIGTGIEGFLKCTVQDL</sequence>
<evidence type="ECO:0000313" key="2">
    <source>
        <dbReference type="EMBL" id="KAG7358032.1"/>
    </source>
</evidence>
<keyword evidence="3" id="KW-1185">Reference proteome</keyword>
<keyword evidence="2" id="KW-0378">Hydrolase</keyword>
<dbReference type="Pfam" id="PF14214">
    <property type="entry name" value="Helitron_like_N"/>
    <property type="match status" value="1"/>
</dbReference>
<dbReference type="AlphaFoldDB" id="A0A9K3PSI5"/>
<dbReference type="OrthoDB" id="100208at2759"/>
<keyword evidence="2" id="KW-0547">Nucleotide-binding</keyword>
<gene>
    <name evidence="2" type="ORF">IV203_014619</name>
</gene>
<dbReference type="EMBL" id="JAGRRH010000014">
    <property type="protein sequence ID" value="KAG7358032.1"/>
    <property type="molecule type" value="Genomic_DNA"/>
</dbReference>
<dbReference type="InterPro" id="IPR025476">
    <property type="entry name" value="Helitron_helicase-like"/>
</dbReference>
<proteinExistence type="predicted"/>
<dbReference type="Proteomes" id="UP000693970">
    <property type="component" value="Unassembled WGS sequence"/>
</dbReference>
<keyword evidence="2" id="KW-0347">Helicase</keyword>
<comment type="caution">
    <text evidence="2">The sequence shown here is derived from an EMBL/GenBank/DDBJ whole genome shotgun (WGS) entry which is preliminary data.</text>
</comment>
<feature type="domain" description="Helitron helicase-like" evidence="1">
    <location>
        <begin position="3"/>
        <end position="124"/>
    </location>
</feature>